<keyword evidence="3" id="KW-1185">Reference proteome</keyword>
<evidence type="ECO:0000313" key="2">
    <source>
        <dbReference type="EMBL" id="QCT20824.1"/>
    </source>
</evidence>
<sequence>MTSLLSRYWRPLVALVLLLVACWSVWRSGYHAADSEWSQRWTERDAADAADARALAQQQAAARAEEQRRQSAITRITQNAQQQISAARADAVSARAASDRLQRTIDQLRHGDNRTSGNSDTTSGGQATARQCSVLADVLSESVERNRQLAAEADRSRAAGQACERIYDAVRGRR</sequence>
<dbReference type="InterPro" id="IPR019659">
    <property type="entry name" value="DUF2514"/>
</dbReference>
<dbReference type="Proteomes" id="UP000302163">
    <property type="component" value="Chromosome"/>
</dbReference>
<gene>
    <name evidence="2" type="ORF">FEM41_14800</name>
</gene>
<dbReference type="AlphaFoldDB" id="A0A4P8YMA5"/>
<feature type="compositionally biased region" description="Polar residues" evidence="1">
    <location>
        <begin position="114"/>
        <end position="128"/>
    </location>
</feature>
<dbReference type="OrthoDB" id="7033575at2"/>
<dbReference type="PROSITE" id="PS51257">
    <property type="entry name" value="PROKAR_LIPOPROTEIN"/>
    <property type="match status" value="1"/>
</dbReference>
<accession>A0A4P8YMA5</accession>
<name>A0A4P8YMA5_9ENTR</name>
<evidence type="ECO:0000313" key="3">
    <source>
        <dbReference type="Proteomes" id="UP000302163"/>
    </source>
</evidence>
<dbReference type="Pfam" id="PF10721">
    <property type="entry name" value="DUF2514"/>
    <property type="match status" value="1"/>
</dbReference>
<dbReference type="RefSeq" id="WP_138096791.1">
    <property type="nucleotide sequence ID" value="NZ_CP040428.1"/>
</dbReference>
<proteinExistence type="predicted"/>
<feature type="region of interest" description="Disordered" evidence="1">
    <location>
        <begin position="106"/>
        <end position="128"/>
    </location>
</feature>
<evidence type="ECO:0000256" key="1">
    <source>
        <dbReference type="SAM" id="MobiDB-lite"/>
    </source>
</evidence>
<organism evidence="2 3">
    <name type="scientific">Jejubacter calystegiae</name>
    <dbReference type="NCBI Taxonomy" id="2579935"/>
    <lineage>
        <taxon>Bacteria</taxon>
        <taxon>Pseudomonadati</taxon>
        <taxon>Pseudomonadota</taxon>
        <taxon>Gammaproteobacteria</taxon>
        <taxon>Enterobacterales</taxon>
        <taxon>Enterobacteriaceae</taxon>
        <taxon>Jejubacter</taxon>
    </lineage>
</organism>
<reference evidence="2 3" key="1">
    <citation type="submission" date="2019-05" db="EMBL/GenBank/DDBJ databases">
        <title>Complete genome sequence of Izhakiella calystegiae KSNA2, an endophyte isolated from beach morning glory (Calystegia soldanella).</title>
        <authorList>
            <person name="Jiang L."/>
            <person name="Jeong J.C."/>
            <person name="Kim C.Y."/>
            <person name="Kim D.H."/>
            <person name="Kim S.W."/>
            <person name="Lee j."/>
        </authorList>
    </citation>
    <scope>NUCLEOTIDE SEQUENCE [LARGE SCALE GENOMIC DNA]</scope>
    <source>
        <strain evidence="2 3">KSNA2</strain>
    </source>
</reference>
<protein>
    <submittedName>
        <fullName evidence="2">DUF2514 family protein</fullName>
    </submittedName>
</protein>
<dbReference type="KEGG" id="izh:FEM41_14800"/>
<dbReference type="EMBL" id="CP040428">
    <property type="protein sequence ID" value="QCT20824.1"/>
    <property type="molecule type" value="Genomic_DNA"/>
</dbReference>